<evidence type="ECO:0000256" key="1">
    <source>
        <dbReference type="SAM" id="SignalP"/>
    </source>
</evidence>
<feature type="signal peptide" evidence="1">
    <location>
        <begin position="1"/>
        <end position="30"/>
    </location>
</feature>
<comment type="caution">
    <text evidence="2">The sequence shown here is derived from an EMBL/GenBank/DDBJ whole genome shotgun (WGS) entry which is preliminary data.</text>
</comment>
<gene>
    <name evidence="2" type="ORF">PCOR1329_LOCUS50364</name>
</gene>
<name>A0ABN9UTG8_9DINO</name>
<proteinExistence type="predicted"/>
<dbReference type="EMBL" id="CAUYUJ010016094">
    <property type="protein sequence ID" value="CAK0861791.1"/>
    <property type="molecule type" value="Genomic_DNA"/>
</dbReference>
<keyword evidence="3" id="KW-1185">Reference proteome</keyword>
<feature type="chain" id="PRO_5047241963" evidence="1">
    <location>
        <begin position="31"/>
        <end position="745"/>
    </location>
</feature>
<reference evidence="2" key="1">
    <citation type="submission" date="2023-10" db="EMBL/GenBank/DDBJ databases">
        <authorList>
            <person name="Chen Y."/>
            <person name="Shah S."/>
            <person name="Dougan E. K."/>
            <person name="Thang M."/>
            <person name="Chan C."/>
        </authorList>
    </citation>
    <scope>NUCLEOTIDE SEQUENCE [LARGE SCALE GENOMIC DNA]</scope>
</reference>
<evidence type="ECO:0000313" key="3">
    <source>
        <dbReference type="Proteomes" id="UP001189429"/>
    </source>
</evidence>
<dbReference type="Proteomes" id="UP001189429">
    <property type="component" value="Unassembled WGS sequence"/>
</dbReference>
<protein>
    <submittedName>
        <fullName evidence="2">Uncharacterized protein</fullName>
    </submittedName>
</protein>
<accession>A0ABN9UTG8</accession>
<keyword evidence="1" id="KW-0732">Signal</keyword>
<sequence length="745" mass="82700">MVRRPRARPGRRPLWAHLTLPCLLVAAGWARTPALGVASAFRRPDVWRGPGASGAGRRCRLGRCGRGPPSIEFGAGGSQAYHKRVACRRKLVDTPYPIYDSQVREQARIALSLQSLASRYRARGAVELQEPRRGAAMAAASQVARTCAGRSMRTLPLLFGVFNPLSALGGRADDIADEVRNFDVFALVGTQSMAGAHYRETCTKMTQWLDQVLLSTPHPSLPLIFTDLNDGIGTGSKKDDGYIGEGVISEAHATREFKDDEERMPVFNDDHATDAFLESKRDLRCLKWYLWTTPKRKACPAHSPPAELYWMILHLARDPIRRGVGFSLEDSDNSYIEVALHLVFYNLRYHQLTPKDWHISECYAAEKNEVDLSVHIYADDISKKVLQHPPASKENVDLDKLRSKLNDSNSIMNTCLQEIGLAQNTSKQANIMALHGTGSGIARRDLRQKHNREIWEGKLVDHARYLGPIVNSTQSFSIELTKRDADMPGWMKQAGIADPKWALPKGKRGAEDEAGSVQKLQKAEDVVEEAKGKAGKGANRAQVAAALVAILGKLALSMAGDLRAVISAVFATALAPTTFPCIEAAIKAGKDYHTAAMKLREESKEDDKVDTAKLGSPHLHVWKDFIRALLASTEEGKPREILTYYWRNHIMRYEIVDAAAEVKYFRVRTPQGKEKKKSKRMEGKVRLQWALTMTNKTAAELDEVLRVELIRQGAEITIGAAPRGVLERDARALLNKLEGGSNQLM</sequence>
<evidence type="ECO:0000313" key="2">
    <source>
        <dbReference type="EMBL" id="CAK0861791.1"/>
    </source>
</evidence>
<organism evidence="2 3">
    <name type="scientific">Prorocentrum cordatum</name>
    <dbReference type="NCBI Taxonomy" id="2364126"/>
    <lineage>
        <taxon>Eukaryota</taxon>
        <taxon>Sar</taxon>
        <taxon>Alveolata</taxon>
        <taxon>Dinophyceae</taxon>
        <taxon>Prorocentrales</taxon>
        <taxon>Prorocentraceae</taxon>
        <taxon>Prorocentrum</taxon>
    </lineage>
</organism>